<dbReference type="RefSeq" id="WP_147236297.1">
    <property type="nucleotide sequence ID" value="NZ_JAZHFZ010000013.1"/>
</dbReference>
<dbReference type="Gene3D" id="3.40.50.300">
    <property type="entry name" value="P-loop containing nucleotide triphosphate hydrolases"/>
    <property type="match status" value="2"/>
</dbReference>
<dbReference type="InterPro" id="IPR027417">
    <property type="entry name" value="P-loop_NTPase"/>
</dbReference>
<name>A0A5C6VFT9_9BURK</name>
<dbReference type="Proteomes" id="UP001481677">
    <property type="component" value="Unassembled WGS sequence"/>
</dbReference>
<evidence type="ECO:0000313" key="4">
    <source>
        <dbReference type="EMBL" id="MEM5339843.1"/>
    </source>
</evidence>
<feature type="coiled-coil region" evidence="1">
    <location>
        <begin position="266"/>
        <end position="293"/>
    </location>
</feature>
<keyword evidence="1" id="KW-0175">Coiled coil</keyword>
<organism evidence="5 6">
    <name type="scientific">Paraburkholderia azotifigens</name>
    <dbReference type="NCBI Taxonomy" id="2057004"/>
    <lineage>
        <taxon>Bacteria</taxon>
        <taxon>Pseudomonadati</taxon>
        <taxon>Pseudomonadota</taxon>
        <taxon>Betaproteobacteria</taxon>
        <taxon>Burkholderiales</taxon>
        <taxon>Burkholderiaceae</taxon>
        <taxon>Paraburkholderia</taxon>
    </lineage>
</organism>
<feature type="region of interest" description="Disordered" evidence="2">
    <location>
        <begin position="315"/>
        <end position="336"/>
    </location>
</feature>
<feature type="domain" description="Endonuclease GajA/Old nuclease/RecF-like AAA" evidence="3">
    <location>
        <begin position="1"/>
        <end position="77"/>
    </location>
</feature>
<dbReference type="Pfam" id="PF13175">
    <property type="entry name" value="AAA_15"/>
    <property type="match status" value="1"/>
</dbReference>
<dbReference type="PANTHER" id="PTHR41259">
    <property type="entry name" value="DOUBLE-STRAND BREAK REPAIR RAD50 ATPASE, PUTATIVE-RELATED"/>
    <property type="match status" value="1"/>
</dbReference>
<evidence type="ECO:0000256" key="1">
    <source>
        <dbReference type="SAM" id="Coils"/>
    </source>
</evidence>
<evidence type="ECO:0000256" key="2">
    <source>
        <dbReference type="SAM" id="MobiDB-lite"/>
    </source>
</evidence>
<evidence type="ECO:0000313" key="5">
    <source>
        <dbReference type="EMBL" id="TXC84183.1"/>
    </source>
</evidence>
<reference evidence="5" key="2">
    <citation type="submission" date="2019-08" db="EMBL/GenBank/DDBJ databases">
        <authorList>
            <person name="Im W.-T."/>
        </authorList>
    </citation>
    <scope>NUCLEOTIDE SEQUENCE</scope>
    <source>
        <strain evidence="5">NF 2-5-3</strain>
    </source>
</reference>
<protein>
    <submittedName>
        <fullName evidence="5">AAA family ATPase</fullName>
    </submittedName>
</protein>
<sequence>MILESITIQNFRKLTDRIVIDGLESGLNLISGPNEAGKSTIAEAVRTVFLDRYKVSGLEALVPAARPDGLPTVEVGFDIGGTKHHLVKQFVKKQRCNLRVGNKTFDGDEAEAILADTIGFTRPRQGLTRAENAGIPGLLWVRQGQTGEVRKPGEHASAHVRAALSQLTGGETPGGDDALIAAVQKDLFRLITSQARKPTGELASVEKEIESLNGQRLTLEQANRDFDEDIVRLGKLQREHDIGERERPWEALRQKAAAALAQAQQNDVLRREHDEIAQKLRFAETEHRSLLEQEQFAASVEASVASDGREADKAEAVAAQAGAAHERAQASDAFAQKAGEQAQHAYSKAIAAERATELRAQAQTQQTDVARIDAALARAVESNDRLLELTRVAANLELDEKKIRRLQQVSDELVPLQAQKNAALTRIEYRLSAAIMVDGAPVQGDGTLVLDGRKTIGLPGFGELTIVPGMLDLSALDTQLQALEAERDKLLLALGVDSHAQGAGQLARWKSACVERDNHAQMLKTHAPDGVDALRGELEQARGRLGATQAKLDALGDATGAIPVAQAKDAVDAARVQVETARAALLDAATAKAQAVASVTGIRERLQVNEARLKDPAFIDERRRRQAALVEKKSYIDEYTRNLETAAQRLNAIGEDDPRADAERYNRSAELEHQQHLERQRNAGLLRTRLETLGGTELGVRLAQTAAAIEQAEARRADLRMRADALSLLEQVLVEERDTAVATLRKPLTDRVNHYLRRVFPTGALTVDESLSPVGLMRGASDEAFESLSYGTQEQLGLLVRLAYADLLKDAGKPTLLLFDDAIVHTDEERRESIKRALLDASTRHQILVFTCHPSAWSDLGVKQRRLEDIKAASRLAV</sequence>
<dbReference type="Proteomes" id="UP000321776">
    <property type="component" value="Unassembled WGS sequence"/>
</dbReference>
<dbReference type="InterPro" id="IPR041685">
    <property type="entry name" value="AAA_GajA/Old/RecF-like"/>
</dbReference>
<proteinExistence type="predicted"/>
<feature type="coiled-coil region" evidence="1">
    <location>
        <begin position="702"/>
        <end position="729"/>
    </location>
</feature>
<evidence type="ECO:0000259" key="3">
    <source>
        <dbReference type="Pfam" id="PF13175"/>
    </source>
</evidence>
<feature type="coiled-coil region" evidence="1">
    <location>
        <begin position="531"/>
        <end position="584"/>
    </location>
</feature>
<dbReference type="EMBL" id="JAZHGA010000005">
    <property type="protein sequence ID" value="MEM5339843.1"/>
    <property type="molecule type" value="Genomic_DNA"/>
</dbReference>
<gene>
    <name evidence="5" type="ORF">FRZ40_28215</name>
    <name evidence="4" type="ORF">V4C56_09400</name>
</gene>
<evidence type="ECO:0000313" key="7">
    <source>
        <dbReference type="Proteomes" id="UP001481677"/>
    </source>
</evidence>
<dbReference type="PANTHER" id="PTHR41259:SF1">
    <property type="entry name" value="DOUBLE-STRAND BREAK REPAIR RAD50 ATPASE, PUTATIVE-RELATED"/>
    <property type="match status" value="1"/>
</dbReference>
<evidence type="ECO:0000313" key="6">
    <source>
        <dbReference type="Proteomes" id="UP000321776"/>
    </source>
</evidence>
<reference evidence="5 6" key="1">
    <citation type="journal article" date="2018" name="Int. J. Syst. Evol. Microbiol.">
        <title>Paraburkholderia azotifigens sp. nov., a nitrogen-fixing bacterium isolated from paddy soil.</title>
        <authorList>
            <person name="Choi G.M."/>
            <person name="Im W.T."/>
        </authorList>
    </citation>
    <scope>NUCLEOTIDE SEQUENCE [LARGE SCALE GENOMIC DNA]</scope>
    <source>
        <strain evidence="5 6">NF 2-5-3</strain>
    </source>
</reference>
<dbReference type="AlphaFoldDB" id="A0A5C6VFT9"/>
<reference evidence="4 7" key="3">
    <citation type="submission" date="2024-01" db="EMBL/GenBank/DDBJ databases">
        <title>The diversity of rhizobia nodulating Mimosa spp. in eleven states of Brazil covering several biomes is determined by host plant, location, and edaphic factors.</title>
        <authorList>
            <person name="Rouws L."/>
            <person name="Barauna A."/>
            <person name="Beukes C."/>
            <person name="De Faria S.M."/>
            <person name="Gross E."/>
            <person name="Dos Reis Junior F.B."/>
            <person name="Simon M."/>
            <person name="Maluk M."/>
            <person name="Odee D.W."/>
            <person name="Kenicer G."/>
            <person name="Young J.P.W."/>
            <person name="Reis V.M."/>
            <person name="Zilli J."/>
            <person name="James E.K."/>
        </authorList>
    </citation>
    <scope>NUCLEOTIDE SEQUENCE [LARGE SCALE GENOMIC DNA]</scope>
    <source>
        <strain evidence="4 7">JPY530</strain>
    </source>
</reference>
<keyword evidence="7" id="KW-1185">Reference proteome</keyword>
<feature type="coiled-coil region" evidence="1">
    <location>
        <begin position="202"/>
        <end position="239"/>
    </location>
</feature>
<dbReference type="SUPFAM" id="SSF52540">
    <property type="entry name" value="P-loop containing nucleoside triphosphate hydrolases"/>
    <property type="match status" value="1"/>
</dbReference>
<dbReference type="EMBL" id="VOQS01000003">
    <property type="protein sequence ID" value="TXC84183.1"/>
    <property type="molecule type" value="Genomic_DNA"/>
</dbReference>
<comment type="caution">
    <text evidence="5">The sequence shown here is derived from an EMBL/GenBank/DDBJ whole genome shotgun (WGS) entry which is preliminary data.</text>
</comment>
<accession>A0A5C6VFT9</accession>